<dbReference type="EMBL" id="BGPR01002909">
    <property type="protein sequence ID" value="GBM80872.1"/>
    <property type="molecule type" value="Genomic_DNA"/>
</dbReference>
<feature type="region of interest" description="Disordered" evidence="1">
    <location>
        <begin position="1"/>
        <end position="51"/>
    </location>
</feature>
<proteinExistence type="predicted"/>
<feature type="compositionally biased region" description="Basic and acidic residues" evidence="1">
    <location>
        <begin position="20"/>
        <end position="31"/>
    </location>
</feature>
<gene>
    <name evidence="2" type="ORF">AVEN_89757_1</name>
</gene>
<feature type="compositionally biased region" description="Polar residues" evidence="1">
    <location>
        <begin position="1"/>
        <end position="19"/>
    </location>
</feature>
<evidence type="ECO:0000313" key="3">
    <source>
        <dbReference type="Proteomes" id="UP000499080"/>
    </source>
</evidence>
<protein>
    <submittedName>
        <fullName evidence="2">Uncharacterized protein</fullName>
    </submittedName>
</protein>
<evidence type="ECO:0000313" key="2">
    <source>
        <dbReference type="EMBL" id="GBM80872.1"/>
    </source>
</evidence>
<dbReference type="AlphaFoldDB" id="A0A4Y2IVC9"/>
<organism evidence="2 3">
    <name type="scientific">Araneus ventricosus</name>
    <name type="common">Orbweaver spider</name>
    <name type="synonym">Epeira ventricosa</name>
    <dbReference type="NCBI Taxonomy" id="182803"/>
    <lineage>
        <taxon>Eukaryota</taxon>
        <taxon>Metazoa</taxon>
        <taxon>Ecdysozoa</taxon>
        <taxon>Arthropoda</taxon>
        <taxon>Chelicerata</taxon>
        <taxon>Arachnida</taxon>
        <taxon>Araneae</taxon>
        <taxon>Araneomorphae</taxon>
        <taxon>Entelegynae</taxon>
        <taxon>Araneoidea</taxon>
        <taxon>Araneidae</taxon>
        <taxon>Araneus</taxon>
    </lineage>
</organism>
<comment type="caution">
    <text evidence="2">The sequence shown here is derived from an EMBL/GenBank/DDBJ whole genome shotgun (WGS) entry which is preliminary data.</text>
</comment>
<evidence type="ECO:0000256" key="1">
    <source>
        <dbReference type="SAM" id="MobiDB-lite"/>
    </source>
</evidence>
<keyword evidence="3" id="KW-1185">Reference proteome</keyword>
<accession>A0A4Y2IVC9</accession>
<reference evidence="2 3" key="1">
    <citation type="journal article" date="2019" name="Sci. Rep.">
        <title>Orb-weaving spider Araneus ventricosus genome elucidates the spidroin gene catalogue.</title>
        <authorList>
            <person name="Kono N."/>
            <person name="Nakamura H."/>
            <person name="Ohtoshi R."/>
            <person name="Moran D.A.P."/>
            <person name="Shinohara A."/>
            <person name="Yoshida Y."/>
            <person name="Fujiwara M."/>
            <person name="Mori M."/>
            <person name="Tomita M."/>
            <person name="Arakawa K."/>
        </authorList>
    </citation>
    <scope>NUCLEOTIDE SEQUENCE [LARGE SCALE GENOMIC DNA]</scope>
</reference>
<sequence>MKKNDVTQQTSLLSVASTESRPRPNEHDVERFMPNAHRTKTNSQPIPNNPYTIPWIKGNEHVTLHQPPFPINTHPHLISPGSQQQRFTSLQFRPKPFDIEMLREAHFGSRQPPRISLLPPLQSCN</sequence>
<dbReference type="Proteomes" id="UP000499080">
    <property type="component" value="Unassembled WGS sequence"/>
</dbReference>
<name>A0A4Y2IVC9_ARAVE</name>
<feature type="compositionally biased region" description="Polar residues" evidence="1">
    <location>
        <begin position="41"/>
        <end position="51"/>
    </location>
</feature>